<evidence type="ECO:0000256" key="2">
    <source>
        <dbReference type="ARBA" id="ARBA00022559"/>
    </source>
</evidence>
<comment type="caution">
    <text evidence="11">The sequence shown here is derived from an EMBL/GenBank/DDBJ whole genome shotgun (WGS) entry which is preliminary data.</text>
</comment>
<dbReference type="PANTHER" id="PTHR33577">
    <property type="entry name" value="STERIGMATOCYSTIN BIOSYNTHESIS PEROXIDASE STCC-RELATED"/>
    <property type="match status" value="1"/>
</dbReference>
<evidence type="ECO:0000256" key="7">
    <source>
        <dbReference type="ARBA" id="ARBA00025795"/>
    </source>
</evidence>
<feature type="region of interest" description="Disordered" evidence="8">
    <location>
        <begin position="48"/>
        <end position="68"/>
    </location>
</feature>
<comment type="cofactor">
    <cofactor evidence="1">
        <name>heme b</name>
        <dbReference type="ChEBI" id="CHEBI:60344"/>
    </cofactor>
</comment>
<keyword evidence="6" id="KW-0408">Iron</keyword>
<evidence type="ECO:0000313" key="11">
    <source>
        <dbReference type="EMBL" id="KZL76514.1"/>
    </source>
</evidence>
<protein>
    <submittedName>
        <fullName evidence="11">Heme-thiolate peroxidase</fullName>
    </submittedName>
</protein>
<evidence type="ECO:0000256" key="5">
    <source>
        <dbReference type="ARBA" id="ARBA00023002"/>
    </source>
</evidence>
<feature type="region of interest" description="Disordered" evidence="8">
    <location>
        <begin position="1"/>
        <end position="24"/>
    </location>
</feature>
<feature type="domain" description="Heme haloperoxidase family profile" evidence="10">
    <location>
        <begin position="58"/>
        <end position="291"/>
    </location>
</feature>
<evidence type="ECO:0000256" key="9">
    <source>
        <dbReference type="SAM" id="Phobius"/>
    </source>
</evidence>
<dbReference type="InterPro" id="IPR036851">
    <property type="entry name" value="Chloroperoxidase-like_sf"/>
</dbReference>
<keyword evidence="9" id="KW-1133">Transmembrane helix</keyword>
<keyword evidence="4" id="KW-0479">Metal-binding</keyword>
<proteinExistence type="inferred from homology"/>
<evidence type="ECO:0000256" key="3">
    <source>
        <dbReference type="ARBA" id="ARBA00022617"/>
    </source>
</evidence>
<evidence type="ECO:0000259" key="10">
    <source>
        <dbReference type="PROSITE" id="PS51405"/>
    </source>
</evidence>
<dbReference type="AlphaFoldDB" id="A0A166XE24"/>
<dbReference type="Pfam" id="PF01328">
    <property type="entry name" value="Peroxidase_2"/>
    <property type="match status" value="1"/>
</dbReference>
<evidence type="ECO:0000256" key="6">
    <source>
        <dbReference type="ARBA" id="ARBA00023004"/>
    </source>
</evidence>
<dbReference type="EMBL" id="LFIV01000014">
    <property type="protein sequence ID" value="KZL76514.1"/>
    <property type="molecule type" value="Genomic_DNA"/>
</dbReference>
<keyword evidence="5" id="KW-0560">Oxidoreductase</keyword>
<dbReference type="Proteomes" id="UP000076552">
    <property type="component" value="Unassembled WGS sequence"/>
</dbReference>
<sequence length="417" mass="44593">MATKEDLEDLLKRNPDPEANPEPQLITDLVGSLTNTISGLLGAVAQGTLNPNNKRPEPGYDFKAPGPGDSRGPCPGLNLLANHGYLPRNGYVNLGQVIEATARGFNMGPDLSTILGVFAVLGSGNITTESFYLGSGPGGVGGLNRHSIVEADISPNREDFYNGCGDNHHLSSRLFKQNVEIVAKSGTKQFDLTNMGTQYQQLSMFSQKNNPYLYYFPFPLIVSIGAFPFYPQFFSNGTYGLGGVANYESISSIIGAKYDSKTGEFQYVPETWPANWYRRATPYGTVQTLVEGLAAIYLRNPVVPAVAQLGTGNLNATTLLCDVYQGINSVVPLFVAGTTEQVAAASSWALSKLDPYFGNTALGCPTSVLSPNTPSLLFPNANNMGGPLNPPPSIAKNVGNNVYYKTYFSTAPVTPAC</sequence>
<dbReference type="GO" id="GO:0046872">
    <property type="term" value="F:metal ion binding"/>
    <property type="evidence" value="ECO:0007669"/>
    <property type="project" value="UniProtKB-KW"/>
</dbReference>
<dbReference type="PANTHER" id="PTHR33577:SF1">
    <property type="entry name" value="HEME HALOPEROXIDASE FAMILY PROFILE DOMAIN-CONTAINING PROTEIN"/>
    <property type="match status" value="1"/>
</dbReference>
<reference evidence="11 12" key="1">
    <citation type="submission" date="2015-06" db="EMBL/GenBank/DDBJ databases">
        <title>Survival trade-offs in plant roots during colonization by closely related pathogenic and mutualistic fungi.</title>
        <authorList>
            <person name="Hacquard S."/>
            <person name="Kracher B."/>
            <person name="Hiruma K."/>
            <person name="Weinman A."/>
            <person name="Muench P."/>
            <person name="Garrido Oter R."/>
            <person name="Ver Loren van Themaat E."/>
            <person name="Dallerey J.-F."/>
            <person name="Damm U."/>
            <person name="Henrissat B."/>
            <person name="Lespinet O."/>
            <person name="Thon M."/>
            <person name="Kemen E."/>
            <person name="McHardy A.C."/>
            <person name="Schulze-Lefert P."/>
            <person name="O'Connell R.J."/>
        </authorList>
    </citation>
    <scope>NUCLEOTIDE SEQUENCE [LARGE SCALE GENOMIC DNA]</scope>
    <source>
        <strain evidence="11 12">0861</strain>
    </source>
</reference>
<dbReference type="InterPro" id="IPR000028">
    <property type="entry name" value="Chloroperoxidase"/>
</dbReference>
<accession>A0A166XE24</accession>
<keyword evidence="3" id="KW-0349">Heme</keyword>
<organism evidence="11 12">
    <name type="scientific">Colletotrichum tofieldiae</name>
    <dbReference type="NCBI Taxonomy" id="708197"/>
    <lineage>
        <taxon>Eukaryota</taxon>
        <taxon>Fungi</taxon>
        <taxon>Dikarya</taxon>
        <taxon>Ascomycota</taxon>
        <taxon>Pezizomycotina</taxon>
        <taxon>Sordariomycetes</taxon>
        <taxon>Hypocreomycetidae</taxon>
        <taxon>Glomerellales</taxon>
        <taxon>Glomerellaceae</taxon>
        <taxon>Colletotrichum</taxon>
        <taxon>Colletotrichum spaethianum species complex</taxon>
    </lineage>
</organism>
<evidence type="ECO:0000256" key="4">
    <source>
        <dbReference type="ARBA" id="ARBA00022723"/>
    </source>
</evidence>
<evidence type="ECO:0000313" key="12">
    <source>
        <dbReference type="Proteomes" id="UP000076552"/>
    </source>
</evidence>
<comment type="similarity">
    <text evidence="7">Belongs to the chloroperoxidase family.</text>
</comment>
<keyword evidence="9" id="KW-0472">Membrane</keyword>
<name>A0A166XE24_9PEZI</name>
<feature type="transmembrane region" description="Helical" evidence="9">
    <location>
        <begin position="212"/>
        <end position="230"/>
    </location>
</feature>
<dbReference type="GO" id="GO:0004601">
    <property type="term" value="F:peroxidase activity"/>
    <property type="evidence" value="ECO:0007669"/>
    <property type="project" value="UniProtKB-KW"/>
</dbReference>
<dbReference type="SUPFAM" id="SSF47571">
    <property type="entry name" value="Cloroperoxidase"/>
    <property type="match status" value="1"/>
</dbReference>
<dbReference type="Gene3D" id="1.10.489.10">
    <property type="entry name" value="Chloroperoxidase-like"/>
    <property type="match status" value="1"/>
</dbReference>
<dbReference type="PROSITE" id="PS51405">
    <property type="entry name" value="HEME_HALOPEROXIDASE"/>
    <property type="match status" value="1"/>
</dbReference>
<keyword evidence="2 11" id="KW-0575">Peroxidase</keyword>
<gene>
    <name evidence="11" type="ORF">CT0861_05710</name>
</gene>
<keyword evidence="9" id="KW-0812">Transmembrane</keyword>
<evidence type="ECO:0000256" key="1">
    <source>
        <dbReference type="ARBA" id="ARBA00001970"/>
    </source>
</evidence>
<evidence type="ECO:0000256" key="8">
    <source>
        <dbReference type="SAM" id="MobiDB-lite"/>
    </source>
</evidence>
<keyword evidence="12" id="KW-1185">Reference proteome</keyword>